<name>A0A449BEQ8_HAPAX</name>
<dbReference type="STRING" id="1278311.GCA_000428705_00022"/>
<sequence length="189" mass="20684">MSNKVTFGLKNVHYSVATPNEDDSWDFGTPKKLNGAQELSAEVIAGKTDVYADDKIIATLASSSGSNITLKLTELDDDFKVDVLGFAKDSNGNLVEVINHRTKTFALGYEIQGDAKSRRIWYFLCTASPISDNTKTKAESIEPNEVSIDITARSIEVGNYSVIRTIAKYGDTNYSSFFTQVPELPVIGV</sequence>
<protein>
    <submittedName>
        <fullName evidence="1">Phage major tail protein, phi13 family</fullName>
    </submittedName>
</protein>
<proteinExistence type="predicted"/>
<keyword evidence="2" id="KW-1185">Reference proteome</keyword>
<dbReference type="OrthoDB" id="9780018at2"/>
<dbReference type="EMBL" id="LR215048">
    <property type="protein sequence ID" value="VEU80943.1"/>
    <property type="molecule type" value="Genomic_DNA"/>
</dbReference>
<evidence type="ECO:0000313" key="2">
    <source>
        <dbReference type="Proteomes" id="UP000289841"/>
    </source>
</evidence>
<gene>
    <name evidence="1" type="ORF">NCTC10138_01331</name>
</gene>
<dbReference type="NCBIfam" id="TIGR01603">
    <property type="entry name" value="maj_tail_phi13"/>
    <property type="match status" value="1"/>
</dbReference>
<accession>A0A449BEQ8</accession>
<evidence type="ECO:0000313" key="1">
    <source>
        <dbReference type="EMBL" id="VEU80943.1"/>
    </source>
</evidence>
<reference evidence="1 2" key="1">
    <citation type="submission" date="2019-01" db="EMBL/GenBank/DDBJ databases">
        <authorList>
            <consortium name="Pathogen Informatics"/>
        </authorList>
    </citation>
    <scope>NUCLEOTIDE SEQUENCE [LARGE SCALE GENOMIC DNA]</scope>
    <source>
        <strain evidence="1 2">NCTC10138</strain>
    </source>
</reference>
<dbReference type="AlphaFoldDB" id="A0A449BEQ8"/>
<dbReference type="Proteomes" id="UP000289841">
    <property type="component" value="Chromosome"/>
</dbReference>
<dbReference type="KEGG" id="aaxa:NCTC10138_01331"/>
<dbReference type="InterPro" id="IPR006490">
    <property type="entry name" value="Maj_tail_phi13"/>
</dbReference>
<organism evidence="1 2">
    <name type="scientific">Haploplasma axanthum</name>
    <name type="common">Acholeplasma axanthum</name>
    <dbReference type="NCBI Taxonomy" id="29552"/>
    <lineage>
        <taxon>Bacteria</taxon>
        <taxon>Bacillati</taxon>
        <taxon>Mycoplasmatota</taxon>
        <taxon>Mollicutes</taxon>
        <taxon>Acholeplasmatales</taxon>
        <taxon>Acholeplasmataceae</taxon>
        <taxon>Haploplasma</taxon>
    </lineage>
</organism>
<dbReference type="RefSeq" id="WP_052589583.1">
    <property type="nucleotide sequence ID" value="NZ_LR215048.1"/>
</dbReference>